<evidence type="ECO:0000313" key="4">
    <source>
        <dbReference type="Proteomes" id="UP000821846"/>
    </source>
</evidence>
<dbReference type="RefSeq" id="WP_243872541.1">
    <property type="nucleotide sequence ID" value="NZ_JAAWUZ010000032.1"/>
</dbReference>
<keyword evidence="4" id="KW-1185">Reference proteome</keyword>
<dbReference type="NCBIfam" id="NF009150">
    <property type="entry name" value="PRK12497.1-3"/>
    <property type="match status" value="1"/>
</dbReference>
<dbReference type="Gene3D" id="3.40.1350.10">
    <property type="match status" value="1"/>
</dbReference>
<evidence type="ECO:0000256" key="2">
    <source>
        <dbReference type="HAMAP-Rule" id="MF_00048"/>
    </source>
</evidence>
<dbReference type="Proteomes" id="UP000821846">
    <property type="component" value="Unassembled WGS sequence"/>
</dbReference>
<organism evidence="3 4">
    <name type="scientific">Faecalicatena fissicatena</name>
    <dbReference type="NCBI Taxonomy" id="290055"/>
    <lineage>
        <taxon>Bacteria</taxon>
        <taxon>Bacillati</taxon>
        <taxon>Bacillota</taxon>
        <taxon>Clostridia</taxon>
        <taxon>Lachnospirales</taxon>
        <taxon>Lachnospiraceae</taxon>
        <taxon>Faecalicatena</taxon>
    </lineage>
</organism>
<dbReference type="HAMAP" id="MF_00048">
    <property type="entry name" value="UPF0102"/>
    <property type="match status" value="1"/>
</dbReference>
<dbReference type="InterPro" id="IPR003509">
    <property type="entry name" value="UPF0102_YraN-like"/>
</dbReference>
<accession>A0ABX2GY07</accession>
<protein>
    <recommendedName>
        <fullName evidence="2">UPF0102 protein HFM93_09350</fullName>
    </recommendedName>
</protein>
<reference evidence="3 4" key="1">
    <citation type="journal article" date="2020" name="Cell Host Microbe">
        <title>Functional and Genomic Variation between Human-Derived Isolates of Lachnospiraceae Reveals Inter- and Intra-Species Diversity.</title>
        <authorList>
            <person name="Sorbara M.T."/>
            <person name="Littmann E.R."/>
            <person name="Fontana E."/>
            <person name="Moody T.U."/>
            <person name="Kohout C.E."/>
            <person name="Gjonbalaj M."/>
            <person name="Eaton V."/>
            <person name="Seok R."/>
            <person name="Leiner I.M."/>
            <person name="Pamer E.G."/>
        </authorList>
    </citation>
    <scope>NUCLEOTIDE SEQUENCE [LARGE SCALE GENOMIC DNA]</scope>
    <source>
        <strain evidence="3 4">MSK.14.16</strain>
    </source>
</reference>
<proteinExistence type="inferred from homology"/>
<dbReference type="NCBIfam" id="TIGR00252">
    <property type="entry name" value="YraN family protein"/>
    <property type="match status" value="1"/>
</dbReference>
<comment type="caution">
    <text evidence="3">The sequence shown here is derived from an EMBL/GenBank/DDBJ whole genome shotgun (WGS) entry which is preliminary data.</text>
</comment>
<dbReference type="PANTHER" id="PTHR34039">
    <property type="entry name" value="UPF0102 PROTEIN YRAN"/>
    <property type="match status" value="1"/>
</dbReference>
<evidence type="ECO:0000313" key="3">
    <source>
        <dbReference type="EMBL" id="NSG30475.1"/>
    </source>
</evidence>
<dbReference type="InterPro" id="IPR011335">
    <property type="entry name" value="Restrct_endonuc-II-like"/>
</dbReference>
<dbReference type="Pfam" id="PF02021">
    <property type="entry name" value="UPF0102"/>
    <property type="match status" value="1"/>
</dbReference>
<dbReference type="SUPFAM" id="SSF52980">
    <property type="entry name" value="Restriction endonuclease-like"/>
    <property type="match status" value="1"/>
</dbReference>
<name>A0ABX2GY07_9FIRM</name>
<comment type="similarity">
    <text evidence="1 2">Belongs to the UPF0102 family.</text>
</comment>
<dbReference type="PANTHER" id="PTHR34039:SF1">
    <property type="entry name" value="UPF0102 PROTEIN YRAN"/>
    <property type="match status" value="1"/>
</dbReference>
<sequence>MGVSMTRGGNTRKTGARYELLAAVHLEKCGYHIIEKNYRCRIGEIDLVACDGAYLVFVEVKYRKNNKKGGAAAAISTAKQKTISRVADYYMKVHGICADQSVRFDVVAFDGEEMELIRDAFAYAGNVRF</sequence>
<dbReference type="InterPro" id="IPR011856">
    <property type="entry name" value="tRNA_endonuc-like_dom_sf"/>
</dbReference>
<dbReference type="CDD" id="cd20736">
    <property type="entry name" value="PoNe_Nuclease"/>
    <property type="match status" value="1"/>
</dbReference>
<evidence type="ECO:0000256" key="1">
    <source>
        <dbReference type="ARBA" id="ARBA00006738"/>
    </source>
</evidence>
<gene>
    <name evidence="3" type="ORF">HFM93_09350</name>
</gene>
<dbReference type="EMBL" id="JAAWUZ010000032">
    <property type="protein sequence ID" value="NSG30475.1"/>
    <property type="molecule type" value="Genomic_DNA"/>
</dbReference>